<dbReference type="EMBL" id="CP050139">
    <property type="protein sequence ID" value="QIP36558.1"/>
    <property type="molecule type" value="Genomic_DNA"/>
</dbReference>
<dbReference type="KEGG" id="kre:GWK63_14750"/>
<dbReference type="Gene3D" id="3.10.20.440">
    <property type="entry name" value="2Fe-2S iron-sulphur cluster binding domain, sarcosine oxidase, alpha subunit, N-terminal domain"/>
    <property type="match status" value="1"/>
</dbReference>
<reference evidence="1 2" key="1">
    <citation type="submission" date="2020-03" db="EMBL/GenBank/DDBJ databases">
        <title>Isolation of cellulose-producing strains, genome characterization and application of the synthesized cellulose films as an economical and sustainable material for piezoelectric sensor construction.</title>
        <authorList>
            <person name="Mangayil R.K."/>
        </authorList>
    </citation>
    <scope>NUCLEOTIDE SEQUENCE [LARGE SCALE GENOMIC DNA]</scope>
    <source>
        <strain evidence="1 2">ENS 9a1a</strain>
    </source>
</reference>
<name>A0A181CEE4_9PROT</name>
<gene>
    <name evidence="1" type="ORF">GWK63_14750</name>
</gene>
<organism evidence="1 2">
    <name type="scientific">Komagataeibacter rhaeticus</name>
    <dbReference type="NCBI Taxonomy" id="215221"/>
    <lineage>
        <taxon>Bacteria</taxon>
        <taxon>Pseudomonadati</taxon>
        <taxon>Pseudomonadota</taxon>
        <taxon>Alphaproteobacteria</taxon>
        <taxon>Acetobacterales</taxon>
        <taxon>Acetobacteraceae</taxon>
        <taxon>Komagataeibacter</taxon>
    </lineage>
</organism>
<evidence type="ECO:0000313" key="1">
    <source>
        <dbReference type="EMBL" id="QIP36558.1"/>
    </source>
</evidence>
<dbReference type="GO" id="GO:0051536">
    <property type="term" value="F:iron-sulfur cluster binding"/>
    <property type="evidence" value="ECO:0007669"/>
    <property type="project" value="InterPro"/>
</dbReference>
<proteinExistence type="predicted"/>
<keyword evidence="2" id="KW-1185">Reference proteome</keyword>
<evidence type="ECO:0000313" key="2">
    <source>
        <dbReference type="Proteomes" id="UP000502533"/>
    </source>
</evidence>
<dbReference type="InterPro" id="IPR042204">
    <property type="entry name" value="2Fe-2S-bd_N"/>
</dbReference>
<protein>
    <submittedName>
        <fullName evidence="1">(2Fe-2S)-binding protein</fullName>
    </submittedName>
</protein>
<sequence>MTDRSRFRRIVAPAGPRITFTLDGRVLEARLGDSVAVAMMLAGYPACGSLPPTGRVRVPYCLMGACHECLVRVDGRSMHQACLLPVRTGMCIETDLNGHGS</sequence>
<dbReference type="InterPro" id="IPR036010">
    <property type="entry name" value="2Fe-2S_ferredoxin-like_sf"/>
</dbReference>
<dbReference type="RefSeq" id="WP_007398745.1">
    <property type="nucleotide sequence ID" value="NZ_CALMTF010000089.1"/>
</dbReference>
<dbReference type="AlphaFoldDB" id="A0A181CEE4"/>
<accession>A0A181CEE4</accession>
<dbReference type="Pfam" id="PF13510">
    <property type="entry name" value="Fer2_4"/>
    <property type="match status" value="1"/>
</dbReference>
<dbReference type="SUPFAM" id="SSF54292">
    <property type="entry name" value="2Fe-2S ferredoxin-like"/>
    <property type="match status" value="1"/>
</dbReference>
<dbReference type="Proteomes" id="UP000502533">
    <property type="component" value="Chromosome"/>
</dbReference>
<dbReference type="GeneID" id="85023429"/>